<proteinExistence type="predicted"/>
<sequence>MPQERASRIRFRNATQPLNPRLSRNEFTELEDYLTKEYEDLKSLWLEFNEQYAKAKSEEEVLVQMLSDVKGTTVEESQNSLDYAENLVQSMYEEKGSSSPLKSSPISLSCDPVNQESSERVGNDVTDSFDSLTLSSPNISEMRESIYTALELSNRDVLQDSVTTESSLGFNTNLDNALRKLQRLDEEDYDIDQDEEMTDIISLDRESEKTRILTTYESDNDHEIDEDDEIEYDGWNEDKTRLALRDMLDMMRDQNNH</sequence>
<dbReference type="AlphaFoldDB" id="A0A9N9C2X4"/>
<dbReference type="OrthoDB" id="2366491at2759"/>
<protein>
    <submittedName>
        <fullName evidence="2">919_t:CDS:1</fullName>
    </submittedName>
</protein>
<keyword evidence="3" id="KW-1185">Reference proteome</keyword>
<evidence type="ECO:0000313" key="2">
    <source>
        <dbReference type="EMBL" id="CAG8584907.1"/>
    </source>
</evidence>
<gene>
    <name evidence="2" type="ORF">FCALED_LOCUS7788</name>
</gene>
<evidence type="ECO:0000256" key="1">
    <source>
        <dbReference type="SAM" id="MobiDB-lite"/>
    </source>
</evidence>
<feature type="compositionally biased region" description="Low complexity" evidence="1">
    <location>
        <begin position="97"/>
        <end position="109"/>
    </location>
</feature>
<dbReference type="Proteomes" id="UP000789570">
    <property type="component" value="Unassembled WGS sequence"/>
</dbReference>
<organism evidence="2 3">
    <name type="scientific">Funneliformis caledonium</name>
    <dbReference type="NCBI Taxonomy" id="1117310"/>
    <lineage>
        <taxon>Eukaryota</taxon>
        <taxon>Fungi</taxon>
        <taxon>Fungi incertae sedis</taxon>
        <taxon>Mucoromycota</taxon>
        <taxon>Glomeromycotina</taxon>
        <taxon>Glomeromycetes</taxon>
        <taxon>Glomerales</taxon>
        <taxon>Glomeraceae</taxon>
        <taxon>Funneliformis</taxon>
    </lineage>
</organism>
<feature type="region of interest" description="Disordered" evidence="1">
    <location>
        <begin position="92"/>
        <end position="129"/>
    </location>
</feature>
<dbReference type="EMBL" id="CAJVPQ010002136">
    <property type="protein sequence ID" value="CAG8584907.1"/>
    <property type="molecule type" value="Genomic_DNA"/>
</dbReference>
<accession>A0A9N9C2X4</accession>
<comment type="caution">
    <text evidence="2">The sequence shown here is derived from an EMBL/GenBank/DDBJ whole genome shotgun (WGS) entry which is preliminary data.</text>
</comment>
<evidence type="ECO:0000313" key="3">
    <source>
        <dbReference type="Proteomes" id="UP000789570"/>
    </source>
</evidence>
<reference evidence="2" key="1">
    <citation type="submission" date="2021-06" db="EMBL/GenBank/DDBJ databases">
        <authorList>
            <person name="Kallberg Y."/>
            <person name="Tangrot J."/>
            <person name="Rosling A."/>
        </authorList>
    </citation>
    <scope>NUCLEOTIDE SEQUENCE</scope>
    <source>
        <strain evidence="2">UK204</strain>
    </source>
</reference>
<name>A0A9N9C2X4_9GLOM</name>